<accession>A0A225VAH4</accession>
<organism evidence="13 14">
    <name type="scientific">Phytophthora megakarya</name>
    <dbReference type="NCBI Taxonomy" id="4795"/>
    <lineage>
        <taxon>Eukaryota</taxon>
        <taxon>Sar</taxon>
        <taxon>Stramenopiles</taxon>
        <taxon>Oomycota</taxon>
        <taxon>Peronosporomycetes</taxon>
        <taxon>Peronosporales</taxon>
        <taxon>Peronosporaceae</taxon>
        <taxon>Phytophthora</taxon>
    </lineage>
</organism>
<dbReference type="Gene3D" id="1.20.5.1430">
    <property type="match status" value="1"/>
</dbReference>
<keyword evidence="7" id="KW-0206">Cytoskeleton</keyword>
<dbReference type="SUPFAM" id="SSF140612">
    <property type="entry name" value="EB1 dimerisation domain-like"/>
    <property type="match status" value="1"/>
</dbReference>
<dbReference type="GO" id="GO:0051301">
    <property type="term" value="P:cell division"/>
    <property type="evidence" value="ECO:0007669"/>
    <property type="project" value="UniProtKB-KW"/>
</dbReference>
<gene>
    <name evidence="13" type="ORF">PHMEG_00027158</name>
</gene>
<proteinExistence type="inferred from homology"/>
<keyword evidence="10" id="KW-0175">Coiled coil</keyword>
<dbReference type="GO" id="GO:0008017">
    <property type="term" value="F:microtubule binding"/>
    <property type="evidence" value="ECO:0007669"/>
    <property type="project" value="InterPro"/>
</dbReference>
<protein>
    <submittedName>
        <fullName evidence="13">Microtubule-associated protein EB1</fullName>
    </submittedName>
</protein>
<evidence type="ECO:0000256" key="5">
    <source>
        <dbReference type="ARBA" id="ARBA00022701"/>
    </source>
</evidence>
<evidence type="ECO:0000256" key="7">
    <source>
        <dbReference type="ARBA" id="ARBA00023212"/>
    </source>
</evidence>
<sequence>MSAYLGRTELLRWVNAVCATELTKVEQMSSGAVACQVLDVLYPGQVPMHKVDWMATQMHECVHNYKLLQQALAVLAIDKHIAVDNLVRGKYQDNLELLQWLKSFYDSHETPKVYDARVRRAKGRGGAQYNKKLDGVSTSVKRVRSTTTDCRASRRETEEIAVVLEKMEKMKIQSEELTEEKNAMMALIQELYETIDSVKKERDFYLKKLTTIEELVHEAELSKTTSAQTNLLGLSVLDVVYATTEDEEEQELPF</sequence>
<dbReference type="SUPFAM" id="SSF47576">
    <property type="entry name" value="Calponin-homology domain, CH-domain"/>
    <property type="match status" value="1"/>
</dbReference>
<dbReference type="STRING" id="4795.A0A225VAH4"/>
<dbReference type="GO" id="GO:0005874">
    <property type="term" value="C:microtubule"/>
    <property type="evidence" value="ECO:0007669"/>
    <property type="project" value="UniProtKB-KW"/>
</dbReference>
<dbReference type="AlphaFoldDB" id="A0A225VAH4"/>
<keyword evidence="14" id="KW-1185">Reference proteome</keyword>
<dbReference type="PANTHER" id="PTHR10623">
    <property type="entry name" value="MICROTUBULE-ASSOCIATED PROTEIN RP/EB FAMILY MEMBER"/>
    <property type="match status" value="1"/>
</dbReference>
<name>A0A225VAH4_9STRA</name>
<reference evidence="14" key="1">
    <citation type="submission" date="2017-03" db="EMBL/GenBank/DDBJ databases">
        <title>Phytopthora megakarya and P. palmivora, two closely related causual agents of cacao black pod achieved similar genome size and gene model numbers by different mechanisms.</title>
        <authorList>
            <person name="Ali S."/>
            <person name="Shao J."/>
            <person name="Larry D.J."/>
            <person name="Kronmiller B."/>
            <person name="Shen D."/>
            <person name="Strem M.D."/>
            <person name="Melnick R.L."/>
            <person name="Guiltinan M.J."/>
            <person name="Tyler B.M."/>
            <person name="Meinhardt L.W."/>
            <person name="Bailey B.A."/>
        </authorList>
    </citation>
    <scope>NUCLEOTIDE SEQUENCE [LARGE SCALE GENOMIC DNA]</scope>
    <source>
        <strain evidence="14">zdho120</strain>
    </source>
</reference>
<keyword evidence="3" id="KW-0963">Cytoplasm</keyword>
<evidence type="ECO:0000256" key="4">
    <source>
        <dbReference type="ARBA" id="ARBA00022618"/>
    </source>
</evidence>
<comment type="caution">
    <text evidence="13">The sequence shown here is derived from an EMBL/GenBank/DDBJ whole genome shotgun (WGS) entry which is preliminary data.</text>
</comment>
<evidence type="ECO:0000256" key="1">
    <source>
        <dbReference type="ARBA" id="ARBA00004245"/>
    </source>
</evidence>
<dbReference type="InterPro" id="IPR001715">
    <property type="entry name" value="CH_dom"/>
</dbReference>
<dbReference type="FunFam" id="1.10.418.10:FF:000028">
    <property type="entry name" value="RP/EB family microtubule-associated protein"/>
    <property type="match status" value="1"/>
</dbReference>
<evidence type="ECO:0000256" key="3">
    <source>
        <dbReference type="ARBA" id="ARBA00022490"/>
    </source>
</evidence>
<dbReference type="InterPro" id="IPR004953">
    <property type="entry name" value="EB1_C"/>
</dbReference>
<evidence type="ECO:0000256" key="10">
    <source>
        <dbReference type="SAM" id="Coils"/>
    </source>
</evidence>
<dbReference type="Gene3D" id="1.10.418.10">
    <property type="entry name" value="Calponin-like domain"/>
    <property type="match status" value="1"/>
</dbReference>
<dbReference type="InterPro" id="IPR027328">
    <property type="entry name" value="MAPRE"/>
</dbReference>
<feature type="coiled-coil region" evidence="10">
    <location>
        <begin position="160"/>
        <end position="208"/>
    </location>
</feature>
<comment type="similarity">
    <text evidence="2">Belongs to the MAPRE family.</text>
</comment>
<dbReference type="InterPro" id="IPR036133">
    <property type="entry name" value="EB1_C_sf"/>
</dbReference>
<keyword evidence="4" id="KW-0132">Cell division</keyword>
<evidence type="ECO:0000256" key="9">
    <source>
        <dbReference type="PROSITE-ProRule" id="PRU00576"/>
    </source>
</evidence>
<feature type="domain" description="EB1 C-terminal" evidence="12">
    <location>
        <begin position="173"/>
        <end position="249"/>
    </location>
</feature>
<evidence type="ECO:0000256" key="8">
    <source>
        <dbReference type="ARBA" id="ARBA00023306"/>
    </source>
</evidence>
<dbReference type="OrthoDB" id="2119228at2759"/>
<keyword evidence="6" id="KW-0498">Mitosis</keyword>
<evidence type="ECO:0000256" key="6">
    <source>
        <dbReference type="ARBA" id="ARBA00022776"/>
    </source>
</evidence>
<comment type="subcellular location">
    <subcellularLocation>
        <location evidence="1">Cytoplasm</location>
        <location evidence="1">Cytoskeleton</location>
    </subcellularLocation>
</comment>
<dbReference type="EMBL" id="NBNE01006837">
    <property type="protein sequence ID" value="OWZ01450.1"/>
    <property type="molecule type" value="Genomic_DNA"/>
</dbReference>
<evidence type="ECO:0000259" key="12">
    <source>
        <dbReference type="PROSITE" id="PS51230"/>
    </source>
</evidence>
<evidence type="ECO:0000259" key="11">
    <source>
        <dbReference type="PROSITE" id="PS50021"/>
    </source>
</evidence>
<dbReference type="PROSITE" id="PS51230">
    <property type="entry name" value="EB1_C"/>
    <property type="match status" value="1"/>
</dbReference>
<evidence type="ECO:0000313" key="13">
    <source>
        <dbReference type="EMBL" id="OWZ01450.1"/>
    </source>
</evidence>
<evidence type="ECO:0000313" key="14">
    <source>
        <dbReference type="Proteomes" id="UP000198211"/>
    </source>
</evidence>
<dbReference type="PROSITE" id="PS50021">
    <property type="entry name" value="CH"/>
    <property type="match status" value="1"/>
</dbReference>
<feature type="domain" description="Calponin-homology (CH)" evidence="11">
    <location>
        <begin position="4"/>
        <end position="106"/>
    </location>
</feature>
<evidence type="ECO:0000256" key="2">
    <source>
        <dbReference type="ARBA" id="ARBA00010729"/>
    </source>
</evidence>
<keyword evidence="5 9" id="KW-0493">Microtubule</keyword>
<dbReference type="Pfam" id="PF00307">
    <property type="entry name" value="CH"/>
    <property type="match status" value="1"/>
</dbReference>
<keyword evidence="8" id="KW-0131">Cell cycle</keyword>
<dbReference type="InterPro" id="IPR036872">
    <property type="entry name" value="CH_dom_sf"/>
</dbReference>
<dbReference type="Proteomes" id="UP000198211">
    <property type="component" value="Unassembled WGS sequence"/>
</dbReference>